<dbReference type="CDD" id="cd06261">
    <property type="entry name" value="TM_PBP2"/>
    <property type="match status" value="1"/>
</dbReference>
<evidence type="ECO:0000256" key="10">
    <source>
        <dbReference type="ARBA" id="ARBA00024202"/>
    </source>
</evidence>
<keyword evidence="3" id="KW-1003">Cell membrane</keyword>
<comment type="similarity">
    <text evidence="10">Belongs to the binding-protein-dependent transport system permease family. OppBC subfamily.</text>
</comment>
<keyword evidence="6" id="KW-0571">Peptide transport</keyword>
<comment type="caution">
    <text evidence="15">The sequence shown here is derived from an EMBL/GenBank/DDBJ whole genome shotgun (WGS) entry which is preliminary data.</text>
</comment>
<gene>
    <name evidence="15" type="ORF">ACFSW7_08340</name>
</gene>
<keyword evidence="5 12" id="KW-0812">Transmembrane</keyword>
<keyword evidence="16" id="KW-1185">Reference proteome</keyword>
<sequence length="331" mass="35958">MARSKRNSSGPSQTGVSVPNVTATDSETDVINLGQSDTEVGALTEPMTRRTAVGRSTLVWRRMRRMPSFWIGGSVLVLLVLAAIFMPMVYQYTPIEYDYANQLKGPSQYHWLGTNAQGQDLFAQIMVGLRISLVVGFGTAIVVTVLAAFFGTLAGYFGGALDWGVVNLINFLLVVPSLLMMLLLSPILQGAHWILMVPLLAIFSWMLTARVLRALTQGLVNMEYVQAAKFMGVPNRKIIMRHIIPNISSWMIIDTTLGVGGAILAETGLSFLGFGILYPNFSLGSVLQGYNIAFPHTWVPAAIVLALLVVSINMVGESLRDALDPTSGRGH</sequence>
<keyword evidence="9 12" id="KW-0472">Membrane</keyword>
<dbReference type="InterPro" id="IPR050366">
    <property type="entry name" value="BP-dependent_transpt_permease"/>
</dbReference>
<keyword evidence="2 12" id="KW-0813">Transport</keyword>
<evidence type="ECO:0000256" key="6">
    <source>
        <dbReference type="ARBA" id="ARBA00022856"/>
    </source>
</evidence>
<keyword evidence="4" id="KW-0997">Cell inner membrane</keyword>
<comment type="subcellular location">
    <subcellularLocation>
        <location evidence="1">Cell inner membrane</location>
        <topology evidence="1">Multi-pass membrane protein</topology>
    </subcellularLocation>
    <subcellularLocation>
        <location evidence="12">Cell membrane</location>
        <topology evidence="12">Multi-pass membrane protein</topology>
    </subcellularLocation>
</comment>
<feature type="region of interest" description="Disordered" evidence="13">
    <location>
        <begin position="1"/>
        <end position="21"/>
    </location>
</feature>
<evidence type="ECO:0000256" key="11">
    <source>
        <dbReference type="ARBA" id="ARBA00072251"/>
    </source>
</evidence>
<feature type="transmembrane region" description="Helical" evidence="12">
    <location>
        <begin position="168"/>
        <end position="187"/>
    </location>
</feature>
<evidence type="ECO:0000256" key="12">
    <source>
        <dbReference type="RuleBase" id="RU363032"/>
    </source>
</evidence>
<organism evidence="15 16">
    <name type="scientific">Gulosibacter faecalis</name>
    <dbReference type="NCBI Taxonomy" id="272240"/>
    <lineage>
        <taxon>Bacteria</taxon>
        <taxon>Bacillati</taxon>
        <taxon>Actinomycetota</taxon>
        <taxon>Actinomycetes</taxon>
        <taxon>Micrococcales</taxon>
        <taxon>Microbacteriaceae</taxon>
        <taxon>Gulosibacter</taxon>
    </lineage>
</organism>
<dbReference type="Gene3D" id="1.10.3720.10">
    <property type="entry name" value="MetI-like"/>
    <property type="match status" value="1"/>
</dbReference>
<dbReference type="RefSeq" id="WP_235619878.1">
    <property type="nucleotide sequence ID" value="NZ_JBHUNE010000006.1"/>
</dbReference>
<evidence type="ECO:0000256" key="13">
    <source>
        <dbReference type="SAM" id="MobiDB-lite"/>
    </source>
</evidence>
<reference evidence="16" key="1">
    <citation type="journal article" date="2019" name="Int. J. Syst. Evol. Microbiol.">
        <title>The Global Catalogue of Microorganisms (GCM) 10K type strain sequencing project: providing services to taxonomists for standard genome sequencing and annotation.</title>
        <authorList>
            <consortium name="The Broad Institute Genomics Platform"/>
            <consortium name="The Broad Institute Genome Sequencing Center for Infectious Disease"/>
            <person name="Wu L."/>
            <person name="Ma J."/>
        </authorList>
    </citation>
    <scope>NUCLEOTIDE SEQUENCE [LARGE SCALE GENOMIC DNA]</scope>
    <source>
        <strain evidence="16">TISTR 1514</strain>
    </source>
</reference>
<name>A0ABW5UXH7_9MICO</name>
<dbReference type="Pfam" id="PF12911">
    <property type="entry name" value="OppC_N"/>
    <property type="match status" value="1"/>
</dbReference>
<evidence type="ECO:0000313" key="16">
    <source>
        <dbReference type="Proteomes" id="UP001597492"/>
    </source>
</evidence>
<evidence type="ECO:0000256" key="4">
    <source>
        <dbReference type="ARBA" id="ARBA00022519"/>
    </source>
</evidence>
<evidence type="ECO:0000256" key="2">
    <source>
        <dbReference type="ARBA" id="ARBA00022448"/>
    </source>
</evidence>
<dbReference type="PANTHER" id="PTHR43386:SF2">
    <property type="entry name" value="OLIGOPEPTIDE TRANSPORT SYSTEM PERMEASE PROTEIN OPPC"/>
    <property type="match status" value="1"/>
</dbReference>
<dbReference type="PROSITE" id="PS50928">
    <property type="entry name" value="ABC_TM1"/>
    <property type="match status" value="1"/>
</dbReference>
<feature type="compositionally biased region" description="Polar residues" evidence="13">
    <location>
        <begin position="7"/>
        <end position="21"/>
    </location>
</feature>
<evidence type="ECO:0000259" key="14">
    <source>
        <dbReference type="PROSITE" id="PS50928"/>
    </source>
</evidence>
<accession>A0ABW5UXH7</accession>
<dbReference type="InterPro" id="IPR025966">
    <property type="entry name" value="OppC_N"/>
</dbReference>
<evidence type="ECO:0000256" key="8">
    <source>
        <dbReference type="ARBA" id="ARBA00022989"/>
    </source>
</evidence>
<evidence type="ECO:0000256" key="7">
    <source>
        <dbReference type="ARBA" id="ARBA00022927"/>
    </source>
</evidence>
<protein>
    <recommendedName>
        <fullName evidence="11">Oligopeptide transport system permease protein OppC</fullName>
    </recommendedName>
</protein>
<feature type="transmembrane region" description="Helical" evidence="12">
    <location>
        <begin position="298"/>
        <end position="316"/>
    </location>
</feature>
<dbReference type="InterPro" id="IPR000515">
    <property type="entry name" value="MetI-like"/>
</dbReference>
<dbReference type="Proteomes" id="UP001597492">
    <property type="component" value="Unassembled WGS sequence"/>
</dbReference>
<dbReference type="Pfam" id="PF00528">
    <property type="entry name" value="BPD_transp_1"/>
    <property type="match status" value="1"/>
</dbReference>
<keyword evidence="7" id="KW-0653">Protein transport</keyword>
<keyword evidence="8 12" id="KW-1133">Transmembrane helix</keyword>
<dbReference type="PANTHER" id="PTHR43386">
    <property type="entry name" value="OLIGOPEPTIDE TRANSPORT SYSTEM PERMEASE PROTEIN APPC"/>
    <property type="match status" value="1"/>
</dbReference>
<feature type="transmembrane region" description="Helical" evidence="12">
    <location>
        <begin position="193"/>
        <end position="212"/>
    </location>
</feature>
<evidence type="ECO:0000256" key="5">
    <source>
        <dbReference type="ARBA" id="ARBA00022692"/>
    </source>
</evidence>
<feature type="transmembrane region" description="Helical" evidence="12">
    <location>
        <begin position="250"/>
        <end position="278"/>
    </location>
</feature>
<dbReference type="InterPro" id="IPR035906">
    <property type="entry name" value="MetI-like_sf"/>
</dbReference>
<dbReference type="EMBL" id="JBHUNE010000006">
    <property type="protein sequence ID" value="MFD2758386.1"/>
    <property type="molecule type" value="Genomic_DNA"/>
</dbReference>
<evidence type="ECO:0000256" key="1">
    <source>
        <dbReference type="ARBA" id="ARBA00004429"/>
    </source>
</evidence>
<proteinExistence type="inferred from homology"/>
<evidence type="ECO:0000313" key="15">
    <source>
        <dbReference type="EMBL" id="MFD2758386.1"/>
    </source>
</evidence>
<feature type="domain" description="ABC transmembrane type-1" evidence="14">
    <location>
        <begin position="129"/>
        <end position="316"/>
    </location>
</feature>
<feature type="transmembrane region" description="Helical" evidence="12">
    <location>
        <begin position="69"/>
        <end position="90"/>
    </location>
</feature>
<evidence type="ECO:0000256" key="3">
    <source>
        <dbReference type="ARBA" id="ARBA00022475"/>
    </source>
</evidence>
<evidence type="ECO:0000256" key="9">
    <source>
        <dbReference type="ARBA" id="ARBA00023136"/>
    </source>
</evidence>
<feature type="transmembrane region" description="Helical" evidence="12">
    <location>
        <begin position="131"/>
        <end position="156"/>
    </location>
</feature>
<dbReference type="SUPFAM" id="SSF161098">
    <property type="entry name" value="MetI-like"/>
    <property type="match status" value="1"/>
</dbReference>